<proteinExistence type="predicted"/>
<evidence type="ECO:0000313" key="1">
    <source>
        <dbReference type="EMBL" id="CAG8645443.1"/>
    </source>
</evidence>
<dbReference type="EMBL" id="CAJVQC010013151">
    <property type="protein sequence ID" value="CAG8645443.1"/>
    <property type="molecule type" value="Genomic_DNA"/>
</dbReference>
<name>A0ACA9NBM4_9GLOM</name>
<evidence type="ECO:0000313" key="2">
    <source>
        <dbReference type="Proteomes" id="UP000789920"/>
    </source>
</evidence>
<protein>
    <submittedName>
        <fullName evidence="1">10946_t:CDS:1</fullName>
    </submittedName>
</protein>
<comment type="caution">
    <text evidence="1">The sequence shown here is derived from an EMBL/GenBank/DDBJ whole genome shotgun (WGS) entry which is preliminary data.</text>
</comment>
<feature type="non-terminal residue" evidence="1">
    <location>
        <position position="170"/>
    </location>
</feature>
<keyword evidence="2" id="KW-1185">Reference proteome</keyword>
<accession>A0ACA9NBM4</accession>
<gene>
    <name evidence="1" type="ORF">RPERSI_LOCUS7649</name>
</gene>
<organism evidence="1 2">
    <name type="scientific">Racocetra persica</name>
    <dbReference type="NCBI Taxonomy" id="160502"/>
    <lineage>
        <taxon>Eukaryota</taxon>
        <taxon>Fungi</taxon>
        <taxon>Fungi incertae sedis</taxon>
        <taxon>Mucoromycota</taxon>
        <taxon>Glomeromycotina</taxon>
        <taxon>Glomeromycetes</taxon>
        <taxon>Diversisporales</taxon>
        <taxon>Gigasporaceae</taxon>
        <taxon>Racocetra</taxon>
    </lineage>
</organism>
<reference evidence="1" key="1">
    <citation type="submission" date="2021-06" db="EMBL/GenBank/DDBJ databases">
        <authorList>
            <person name="Kallberg Y."/>
            <person name="Tangrot J."/>
            <person name="Rosling A."/>
        </authorList>
    </citation>
    <scope>NUCLEOTIDE SEQUENCE</scope>
    <source>
        <strain evidence="1">MA461A</strain>
    </source>
</reference>
<sequence length="170" mass="19792">MCLYDFHRDDIFETKRILEKVTPAIDKCDEQVNNFSSSYYKKFLTIEEANEEFERCQSRIKRKKEKLSSNDKIVIYTDGSHKNNQKGSYASIGVYHEDESKEITKPLSGDLQTNNRAELYVVIRALETCEDQYRRPGQVYFTHVFGHKGVTRNELANKLAKQGAIIKINE</sequence>
<dbReference type="Proteomes" id="UP000789920">
    <property type="component" value="Unassembled WGS sequence"/>
</dbReference>